<evidence type="ECO:0000313" key="2">
    <source>
        <dbReference type="EMBL" id="KAJ8020627.1"/>
    </source>
</evidence>
<feature type="region of interest" description="Disordered" evidence="1">
    <location>
        <begin position="252"/>
        <end position="279"/>
    </location>
</feature>
<keyword evidence="3" id="KW-1185">Reference proteome</keyword>
<accession>A0A9Q1BDH6</accession>
<evidence type="ECO:0000313" key="3">
    <source>
        <dbReference type="Proteomes" id="UP001152320"/>
    </source>
</evidence>
<feature type="compositionally biased region" description="Polar residues" evidence="1">
    <location>
        <begin position="259"/>
        <end position="268"/>
    </location>
</feature>
<protein>
    <submittedName>
        <fullName evidence="2">Uncharacterized protein</fullName>
    </submittedName>
</protein>
<feature type="region of interest" description="Disordered" evidence="1">
    <location>
        <begin position="46"/>
        <end position="68"/>
    </location>
</feature>
<dbReference type="AlphaFoldDB" id="A0A9Q1BDH6"/>
<dbReference type="Proteomes" id="UP001152320">
    <property type="component" value="Chromosome 22"/>
</dbReference>
<name>A0A9Q1BDH6_HOLLE</name>
<dbReference type="OrthoDB" id="6092352at2759"/>
<comment type="caution">
    <text evidence="2">The sequence shown here is derived from an EMBL/GenBank/DDBJ whole genome shotgun (WGS) entry which is preliminary data.</text>
</comment>
<reference evidence="2" key="1">
    <citation type="submission" date="2021-10" db="EMBL/GenBank/DDBJ databases">
        <title>Tropical sea cucumber genome reveals ecological adaptation and Cuvierian tubules defense mechanism.</title>
        <authorList>
            <person name="Chen T."/>
        </authorList>
    </citation>
    <scope>NUCLEOTIDE SEQUENCE</scope>
    <source>
        <strain evidence="2">Nanhai2018</strain>
        <tissue evidence="2">Muscle</tissue>
    </source>
</reference>
<evidence type="ECO:0000256" key="1">
    <source>
        <dbReference type="SAM" id="MobiDB-lite"/>
    </source>
</evidence>
<gene>
    <name evidence="2" type="ORF">HOLleu_40265</name>
</gene>
<sequence length="405" mass="45959">MLFVPSQRSKEMSQDDDSQLAVTFLPPVQGDNIPIVPTMEIYAMPISTAPDPTRPCSKTRAAEKDREMEQERMFFNRSRRLMVEKLRTIQMVLNALHNIKSRDLRSRVPLSVETVKVLFKDVAEKPFQRTVKDVHHSSNDTVNSSDKVPVSGLTSKTAIPARKASTMGRTEGLVSTTPTFQWRKHRQNIMHPKKELRVETWEDLVTMSSPSHGHRHSILPSMVSNPLGRWVGQHRHGDTQKLPLWQTVGVANEDKVTRPTPSTKNKNGTSRKHPDPEATLKSLVQNFTRVKKKLAREVHSDLERLLRYTDLKSGAENIVGKGDKEVNLLLQQLARFSLEDAKSIPNAKEKLCLLVMSMPASQLLTIPAQQALKYVLEEILWASSDCLPQWLNHRKIPMILQETSV</sequence>
<proteinExistence type="predicted"/>
<dbReference type="EMBL" id="JAIZAY010000022">
    <property type="protein sequence ID" value="KAJ8020627.1"/>
    <property type="molecule type" value="Genomic_DNA"/>
</dbReference>
<organism evidence="2 3">
    <name type="scientific">Holothuria leucospilota</name>
    <name type="common">Black long sea cucumber</name>
    <name type="synonym">Mertensiothuria leucospilota</name>
    <dbReference type="NCBI Taxonomy" id="206669"/>
    <lineage>
        <taxon>Eukaryota</taxon>
        <taxon>Metazoa</taxon>
        <taxon>Echinodermata</taxon>
        <taxon>Eleutherozoa</taxon>
        <taxon>Echinozoa</taxon>
        <taxon>Holothuroidea</taxon>
        <taxon>Aspidochirotacea</taxon>
        <taxon>Aspidochirotida</taxon>
        <taxon>Holothuriidae</taxon>
        <taxon>Holothuria</taxon>
    </lineage>
</organism>